<evidence type="ECO:0000256" key="18">
    <source>
        <dbReference type="PROSITE-ProRule" id="PRU10141"/>
    </source>
</evidence>
<keyword evidence="22" id="KW-1185">Reference proteome</keyword>
<dbReference type="OrthoDB" id="2017114at2759"/>
<keyword evidence="15" id="KW-0675">Receptor</keyword>
<evidence type="ECO:0000256" key="11">
    <source>
        <dbReference type="ARBA" id="ARBA00022777"/>
    </source>
</evidence>
<dbReference type="KEGG" id="cmax:111493276"/>
<dbReference type="RefSeq" id="XP_022998690.1">
    <property type="nucleotide sequence ID" value="XM_023142922.1"/>
</dbReference>
<dbReference type="GO" id="GO:0016020">
    <property type="term" value="C:membrane"/>
    <property type="evidence" value="ECO:0007669"/>
    <property type="project" value="UniProtKB-SubCell"/>
</dbReference>
<dbReference type="PROSITE" id="PS51450">
    <property type="entry name" value="LRR"/>
    <property type="match status" value="1"/>
</dbReference>
<evidence type="ECO:0000256" key="13">
    <source>
        <dbReference type="ARBA" id="ARBA00022989"/>
    </source>
</evidence>
<keyword evidence="3" id="KW-0723">Serine/threonine-protein kinase</keyword>
<keyword evidence="9" id="KW-0677">Repeat</keyword>
<protein>
    <recommendedName>
        <fullName evidence="2">non-specific serine/threonine protein kinase</fullName>
        <ecNumber evidence="2">2.7.11.1</ecNumber>
    </recommendedName>
</protein>
<feature type="signal peptide" evidence="20">
    <location>
        <begin position="1"/>
        <end position="23"/>
    </location>
</feature>
<dbReference type="Pfam" id="PF13855">
    <property type="entry name" value="LRR_8"/>
    <property type="match status" value="1"/>
</dbReference>
<evidence type="ECO:0000256" key="16">
    <source>
        <dbReference type="ARBA" id="ARBA00047899"/>
    </source>
</evidence>
<dbReference type="PANTHER" id="PTHR45631">
    <property type="entry name" value="OS07G0107800 PROTEIN-RELATED"/>
    <property type="match status" value="1"/>
</dbReference>
<dbReference type="Pfam" id="PF12819">
    <property type="entry name" value="Malectin_like"/>
    <property type="match status" value="1"/>
</dbReference>
<keyword evidence="5" id="KW-0433">Leucine-rich repeat</keyword>
<evidence type="ECO:0000256" key="10">
    <source>
        <dbReference type="ARBA" id="ARBA00022741"/>
    </source>
</evidence>
<evidence type="ECO:0000256" key="2">
    <source>
        <dbReference type="ARBA" id="ARBA00012513"/>
    </source>
</evidence>
<evidence type="ECO:0000256" key="4">
    <source>
        <dbReference type="ARBA" id="ARBA00022553"/>
    </source>
</evidence>
<dbReference type="PANTHER" id="PTHR45631:SF202">
    <property type="entry name" value="SENESCENCE-INDUCED RECEPTOR-LIKE SERINE_THREONINE-PROTEIN KINASE"/>
    <property type="match status" value="1"/>
</dbReference>
<name>A0A6J1KD68_CUCMA</name>
<dbReference type="PROSITE" id="PS00108">
    <property type="entry name" value="PROTEIN_KINASE_ST"/>
    <property type="match status" value="1"/>
</dbReference>
<feature type="chain" id="PRO_5026778968" description="non-specific serine/threonine protein kinase" evidence="20">
    <location>
        <begin position="24"/>
        <end position="877"/>
    </location>
</feature>
<dbReference type="PROSITE" id="PS50011">
    <property type="entry name" value="PROTEIN_KINASE_DOM"/>
    <property type="match status" value="1"/>
</dbReference>
<evidence type="ECO:0000256" key="14">
    <source>
        <dbReference type="ARBA" id="ARBA00023136"/>
    </source>
</evidence>
<keyword evidence="4" id="KW-0597">Phosphoprotein</keyword>
<dbReference type="InterPro" id="IPR017441">
    <property type="entry name" value="Protein_kinase_ATP_BS"/>
</dbReference>
<feature type="transmembrane region" description="Helical" evidence="19">
    <location>
        <begin position="509"/>
        <end position="533"/>
    </location>
</feature>
<dbReference type="GeneID" id="111493276"/>
<dbReference type="Proteomes" id="UP000504608">
    <property type="component" value="Unplaced"/>
</dbReference>
<gene>
    <name evidence="23" type="primary">LOC111493276</name>
</gene>
<evidence type="ECO:0000256" key="5">
    <source>
        <dbReference type="ARBA" id="ARBA00022614"/>
    </source>
</evidence>
<dbReference type="SUPFAM" id="SSF56112">
    <property type="entry name" value="Protein kinase-like (PK-like)"/>
    <property type="match status" value="1"/>
</dbReference>
<evidence type="ECO:0000256" key="7">
    <source>
        <dbReference type="ARBA" id="ARBA00022692"/>
    </source>
</evidence>
<dbReference type="Gene3D" id="3.30.200.20">
    <property type="entry name" value="Phosphorylase Kinase, domain 1"/>
    <property type="match status" value="1"/>
</dbReference>
<evidence type="ECO:0000313" key="22">
    <source>
        <dbReference type="Proteomes" id="UP000504608"/>
    </source>
</evidence>
<evidence type="ECO:0000256" key="9">
    <source>
        <dbReference type="ARBA" id="ARBA00022737"/>
    </source>
</evidence>
<dbReference type="FunFam" id="3.30.200.20:FF:000394">
    <property type="entry name" value="Leucine-rich repeat receptor-like protein kinase"/>
    <property type="match status" value="1"/>
</dbReference>
<dbReference type="SMART" id="SM00220">
    <property type="entry name" value="S_TKc"/>
    <property type="match status" value="1"/>
</dbReference>
<dbReference type="EC" id="2.7.11.1" evidence="2"/>
<dbReference type="GO" id="GO:0005524">
    <property type="term" value="F:ATP binding"/>
    <property type="evidence" value="ECO:0007669"/>
    <property type="project" value="UniProtKB-UniRule"/>
</dbReference>
<reference evidence="23" key="1">
    <citation type="submission" date="2025-08" db="UniProtKB">
        <authorList>
            <consortium name="RefSeq"/>
        </authorList>
    </citation>
    <scope>IDENTIFICATION</scope>
    <source>
        <tissue evidence="23">Young leaves</tissue>
    </source>
</reference>
<dbReference type="AlphaFoldDB" id="A0A6J1KD68"/>
<dbReference type="PRINTS" id="PR00019">
    <property type="entry name" value="LEURICHRPT"/>
</dbReference>
<dbReference type="InterPro" id="IPR000719">
    <property type="entry name" value="Prot_kinase_dom"/>
</dbReference>
<dbReference type="InterPro" id="IPR001611">
    <property type="entry name" value="Leu-rich_rpt"/>
</dbReference>
<keyword evidence="11" id="KW-0418">Kinase</keyword>
<keyword evidence="14 19" id="KW-0472">Membrane</keyword>
<keyword evidence="12 18" id="KW-0067">ATP-binding</keyword>
<keyword evidence="10 18" id="KW-0547">Nucleotide-binding</keyword>
<dbReference type="FunFam" id="3.80.10.10:FF:000129">
    <property type="entry name" value="Leucine-rich repeat receptor-like kinase"/>
    <property type="match status" value="1"/>
</dbReference>
<keyword evidence="7 19" id="KW-0812">Transmembrane</keyword>
<comment type="catalytic activity">
    <reaction evidence="17">
        <text>L-seryl-[protein] + ATP = O-phospho-L-seryl-[protein] + ADP + H(+)</text>
        <dbReference type="Rhea" id="RHEA:17989"/>
        <dbReference type="Rhea" id="RHEA-COMP:9863"/>
        <dbReference type="Rhea" id="RHEA-COMP:11604"/>
        <dbReference type="ChEBI" id="CHEBI:15378"/>
        <dbReference type="ChEBI" id="CHEBI:29999"/>
        <dbReference type="ChEBI" id="CHEBI:30616"/>
        <dbReference type="ChEBI" id="CHEBI:83421"/>
        <dbReference type="ChEBI" id="CHEBI:456216"/>
        <dbReference type="EC" id="2.7.11.1"/>
    </reaction>
</comment>
<sequence length="877" mass="97699">MATLQFFVLLLLSSSALNNFVSAQNPSGFISLDCGIPANSTYTEPNTGIIYESDAAFINSGELHNISADVIQNGLGRQLWSLRSFPEGVRNCYKLKVRAGTKYLIRATFRYGNYDGRRNLPGFDLYLGANVWDSITFTEDLVVRKEIVHIVSSSDVQICVVNVGTGIPFISALELRPLKDSIYQSGSLTLANFFRLDFGSLDNRTIRYKDDVYDRIWDPPIPIKEWTTLNTSQQVNVNDQAFFQPPPAVMNTSLTPRNASAPMVFTWQPPDSTTPFFLYMYFAELKKLQANESREFDITVNGERWLNKSFSPQFLSVSIVFSTSPMTGGSYEISLVRTANSTLPPILNAVEIYRVVNFSQSETAREDVVAIENIKTVYGVRRNWQGDPCVPRGLIWQGLNCSLVNSVPPRITSLDLSSSGLTGEIPRDIADLKMLETLDLSNNNLSGSVPEFITQLPSLRVLNLEKNKLSGLIPAQLVERSNNGSLLLRFGENPNLFTTPPSKEKGSKVVVPVVASVVGFLLLLFLIAAAIFWRKKIRKSKEAVIGVAKQAVDHSENWDTTKRCYSYSDVLRMTNNFERMLGEGGFGRVYYGKIENIEVAVKMLSPRSIQGYQQFQAEVDLLMRVHHRNLTGLVGFCNEPTNKGLIYEYMGRGNLGSLISDEKSALLNWEDRLHIAVDAAQGLQYLHSGIKPAIVHRDVKSSNILLDDNFRAKVSDFGLSRVFPVDDGATHVTTNVVGTPGYLDPEYYTSYRLNEKSDIYGFGIVLLEIITGKPVLTKSSEKVIHIYQWVDSMLSQGDISSIIDPKLKEDFNVNTVWKAVEIAMSCASLASTNRPTMNQVVIDLNECLNMELAHSASNHQPESVAADHVSLFGPEAR</sequence>
<evidence type="ECO:0000256" key="17">
    <source>
        <dbReference type="ARBA" id="ARBA00048679"/>
    </source>
</evidence>
<evidence type="ECO:0000256" key="8">
    <source>
        <dbReference type="ARBA" id="ARBA00022729"/>
    </source>
</evidence>
<dbReference type="SUPFAM" id="SSF52058">
    <property type="entry name" value="L domain-like"/>
    <property type="match status" value="1"/>
</dbReference>
<comment type="subcellular location">
    <subcellularLocation>
        <location evidence="1">Membrane</location>
        <topology evidence="1">Single-pass membrane protein</topology>
    </subcellularLocation>
</comment>
<comment type="catalytic activity">
    <reaction evidence="16">
        <text>L-threonyl-[protein] + ATP = O-phospho-L-threonyl-[protein] + ADP + H(+)</text>
        <dbReference type="Rhea" id="RHEA:46608"/>
        <dbReference type="Rhea" id="RHEA-COMP:11060"/>
        <dbReference type="Rhea" id="RHEA-COMP:11605"/>
        <dbReference type="ChEBI" id="CHEBI:15378"/>
        <dbReference type="ChEBI" id="CHEBI:30013"/>
        <dbReference type="ChEBI" id="CHEBI:30616"/>
        <dbReference type="ChEBI" id="CHEBI:61977"/>
        <dbReference type="ChEBI" id="CHEBI:456216"/>
        <dbReference type="EC" id="2.7.11.1"/>
    </reaction>
</comment>
<evidence type="ECO:0000256" key="19">
    <source>
        <dbReference type="SAM" id="Phobius"/>
    </source>
</evidence>
<dbReference type="InterPro" id="IPR008271">
    <property type="entry name" value="Ser/Thr_kinase_AS"/>
</dbReference>
<evidence type="ECO:0000256" key="6">
    <source>
        <dbReference type="ARBA" id="ARBA00022679"/>
    </source>
</evidence>
<dbReference type="Pfam" id="PF07714">
    <property type="entry name" value="PK_Tyr_Ser-Thr"/>
    <property type="match status" value="1"/>
</dbReference>
<keyword evidence="13 19" id="KW-1133">Transmembrane helix</keyword>
<keyword evidence="8 20" id="KW-0732">Signal</keyword>
<dbReference type="Gene3D" id="3.80.10.10">
    <property type="entry name" value="Ribonuclease Inhibitor"/>
    <property type="match status" value="1"/>
</dbReference>
<organism evidence="22 23">
    <name type="scientific">Cucurbita maxima</name>
    <name type="common">Pumpkin</name>
    <name type="synonym">Winter squash</name>
    <dbReference type="NCBI Taxonomy" id="3661"/>
    <lineage>
        <taxon>Eukaryota</taxon>
        <taxon>Viridiplantae</taxon>
        <taxon>Streptophyta</taxon>
        <taxon>Embryophyta</taxon>
        <taxon>Tracheophyta</taxon>
        <taxon>Spermatophyta</taxon>
        <taxon>Magnoliopsida</taxon>
        <taxon>eudicotyledons</taxon>
        <taxon>Gunneridae</taxon>
        <taxon>Pentapetalae</taxon>
        <taxon>rosids</taxon>
        <taxon>fabids</taxon>
        <taxon>Cucurbitales</taxon>
        <taxon>Cucurbitaceae</taxon>
        <taxon>Cucurbiteae</taxon>
        <taxon>Cucurbita</taxon>
    </lineage>
</organism>
<dbReference type="GO" id="GO:0004674">
    <property type="term" value="F:protein serine/threonine kinase activity"/>
    <property type="evidence" value="ECO:0007669"/>
    <property type="project" value="UniProtKB-KW"/>
</dbReference>
<evidence type="ECO:0000256" key="1">
    <source>
        <dbReference type="ARBA" id="ARBA00004167"/>
    </source>
</evidence>
<evidence type="ECO:0000256" key="20">
    <source>
        <dbReference type="SAM" id="SignalP"/>
    </source>
</evidence>
<dbReference type="FunFam" id="1.10.510.10:FF:000146">
    <property type="entry name" value="LRR receptor-like serine/threonine-protein kinase IOS1"/>
    <property type="match status" value="1"/>
</dbReference>
<proteinExistence type="predicted"/>
<evidence type="ECO:0000313" key="23">
    <source>
        <dbReference type="RefSeq" id="XP_022998690.1"/>
    </source>
</evidence>
<dbReference type="PROSITE" id="PS00107">
    <property type="entry name" value="PROTEIN_KINASE_ATP"/>
    <property type="match status" value="1"/>
</dbReference>
<dbReference type="InterPro" id="IPR024788">
    <property type="entry name" value="Malectin-like_Carb-bd_dom"/>
</dbReference>
<evidence type="ECO:0000259" key="21">
    <source>
        <dbReference type="PROSITE" id="PS50011"/>
    </source>
</evidence>
<feature type="domain" description="Protein kinase" evidence="21">
    <location>
        <begin position="575"/>
        <end position="848"/>
    </location>
</feature>
<feature type="binding site" evidence="18">
    <location>
        <position position="602"/>
    </location>
    <ligand>
        <name>ATP</name>
        <dbReference type="ChEBI" id="CHEBI:30616"/>
    </ligand>
</feature>
<evidence type="ECO:0000256" key="12">
    <source>
        <dbReference type="ARBA" id="ARBA00022840"/>
    </source>
</evidence>
<keyword evidence="6" id="KW-0808">Transferase</keyword>
<dbReference type="Gene3D" id="1.10.510.10">
    <property type="entry name" value="Transferase(Phosphotransferase) domain 1"/>
    <property type="match status" value="1"/>
</dbReference>
<dbReference type="InterPro" id="IPR032675">
    <property type="entry name" value="LRR_dom_sf"/>
</dbReference>
<accession>A0A6J1KD68</accession>
<dbReference type="InterPro" id="IPR011009">
    <property type="entry name" value="Kinase-like_dom_sf"/>
</dbReference>
<evidence type="ECO:0000256" key="15">
    <source>
        <dbReference type="ARBA" id="ARBA00023170"/>
    </source>
</evidence>
<evidence type="ECO:0000256" key="3">
    <source>
        <dbReference type="ARBA" id="ARBA00022527"/>
    </source>
</evidence>
<dbReference type="InterPro" id="IPR001245">
    <property type="entry name" value="Ser-Thr/Tyr_kinase_cat_dom"/>
</dbReference>